<proteinExistence type="predicted"/>
<feature type="transmembrane region" description="Helical" evidence="1">
    <location>
        <begin position="61"/>
        <end position="80"/>
    </location>
</feature>
<organism evidence="2 3">
    <name type="scientific">Geodermatophilus aquaeductus</name>
    <dbReference type="NCBI Taxonomy" id="1564161"/>
    <lineage>
        <taxon>Bacteria</taxon>
        <taxon>Bacillati</taxon>
        <taxon>Actinomycetota</taxon>
        <taxon>Actinomycetes</taxon>
        <taxon>Geodermatophilales</taxon>
        <taxon>Geodermatophilaceae</taxon>
        <taxon>Geodermatophilus</taxon>
    </lineage>
</organism>
<protein>
    <submittedName>
        <fullName evidence="2">DNA-binding transcriptional regulator of glucitol operon</fullName>
    </submittedName>
</protein>
<keyword evidence="3" id="KW-1185">Reference proteome</keyword>
<dbReference type="GO" id="GO:0003677">
    <property type="term" value="F:DNA binding"/>
    <property type="evidence" value="ECO:0007669"/>
    <property type="project" value="UniProtKB-KW"/>
</dbReference>
<dbReference type="AlphaFoldDB" id="A0A521FJT9"/>
<evidence type="ECO:0000313" key="2">
    <source>
        <dbReference type="EMBL" id="SMO96294.1"/>
    </source>
</evidence>
<reference evidence="2 3" key="1">
    <citation type="submission" date="2017-05" db="EMBL/GenBank/DDBJ databases">
        <authorList>
            <person name="Varghese N."/>
            <person name="Submissions S."/>
        </authorList>
    </citation>
    <scope>NUCLEOTIDE SEQUENCE [LARGE SCALE GENOMIC DNA]</scope>
    <source>
        <strain evidence="2 3">DSM 46834</strain>
    </source>
</reference>
<feature type="transmembrane region" description="Helical" evidence="1">
    <location>
        <begin position="27"/>
        <end position="49"/>
    </location>
</feature>
<dbReference type="RefSeq" id="WP_246066205.1">
    <property type="nucleotide sequence ID" value="NZ_FXTJ01000009.1"/>
</dbReference>
<keyword evidence="2" id="KW-0238">DNA-binding</keyword>
<evidence type="ECO:0000256" key="1">
    <source>
        <dbReference type="SAM" id="Phobius"/>
    </source>
</evidence>
<keyword evidence="1" id="KW-0812">Transmembrane</keyword>
<dbReference type="EMBL" id="FXTJ01000009">
    <property type="protein sequence ID" value="SMO96294.1"/>
    <property type="molecule type" value="Genomic_DNA"/>
</dbReference>
<dbReference type="Proteomes" id="UP000317484">
    <property type="component" value="Unassembled WGS sequence"/>
</dbReference>
<gene>
    <name evidence="2" type="ORF">SAMN06273567_109169</name>
</gene>
<name>A0A521FJT9_9ACTN</name>
<evidence type="ECO:0000313" key="3">
    <source>
        <dbReference type="Proteomes" id="UP000317484"/>
    </source>
</evidence>
<sequence>MSAGAEETAGPTAVPVVLWSRLLRPGLLVGHVVVLALFLLCLRFAGWQWERAELSGWNVQHVSYALQWPTFGVMGLFFYWRMLRIEIERHPDEDEPSSSLVLYQRPRIDTSGDPELAAYNAYLAELNETVLQQRG</sequence>
<accession>A0A521FJT9</accession>
<keyword evidence="1" id="KW-0472">Membrane</keyword>
<keyword evidence="1" id="KW-1133">Transmembrane helix</keyword>